<evidence type="ECO:0000313" key="7">
    <source>
        <dbReference type="EMBL" id="OAI15451.1"/>
    </source>
</evidence>
<dbReference type="EMBL" id="LUUI01000102">
    <property type="protein sequence ID" value="OAI15451.1"/>
    <property type="molecule type" value="Genomic_DNA"/>
</dbReference>
<evidence type="ECO:0000256" key="4">
    <source>
        <dbReference type="PROSITE-ProRule" id="PRU00510"/>
    </source>
</evidence>
<feature type="zinc finger region" description="dksA C4-type" evidence="4">
    <location>
        <begin position="82"/>
        <end position="106"/>
    </location>
</feature>
<dbReference type="Pfam" id="PF21173">
    <property type="entry name" value="DksA-like_N"/>
    <property type="match status" value="1"/>
</dbReference>
<keyword evidence="1" id="KW-0479">Metal-binding</keyword>
<accession>A0A177NC83</accession>
<dbReference type="RefSeq" id="WP_066982373.1">
    <property type="nucleotide sequence ID" value="NZ_LUUI01000102.1"/>
</dbReference>
<dbReference type="InterPro" id="IPR037187">
    <property type="entry name" value="DnaK_N"/>
</dbReference>
<comment type="caution">
    <text evidence="7">The sequence shown here is derived from an EMBL/GenBank/DDBJ whole genome shotgun (WGS) entry which is preliminary data.</text>
</comment>
<name>A0A177NC83_9GAMM</name>
<evidence type="ECO:0000259" key="6">
    <source>
        <dbReference type="Pfam" id="PF21173"/>
    </source>
</evidence>
<keyword evidence="3" id="KW-0862">Zinc</keyword>
<organism evidence="7 8">
    <name type="scientific">Methylomonas lenta</name>
    <dbReference type="NCBI Taxonomy" id="980561"/>
    <lineage>
        <taxon>Bacteria</taxon>
        <taxon>Pseudomonadati</taxon>
        <taxon>Pseudomonadota</taxon>
        <taxon>Gammaproteobacteria</taxon>
        <taxon>Methylococcales</taxon>
        <taxon>Methylococcaceae</taxon>
        <taxon>Methylomonas</taxon>
    </lineage>
</organism>
<dbReference type="Gene3D" id="1.20.120.910">
    <property type="entry name" value="DksA, coiled-coil domain"/>
    <property type="match status" value="1"/>
</dbReference>
<dbReference type="PANTHER" id="PTHR33823">
    <property type="entry name" value="RNA POLYMERASE-BINDING TRANSCRIPTION FACTOR DKSA-RELATED"/>
    <property type="match status" value="1"/>
</dbReference>
<dbReference type="PANTHER" id="PTHR33823:SF4">
    <property type="entry name" value="GENERAL STRESS PROTEIN 16O"/>
    <property type="match status" value="1"/>
</dbReference>
<evidence type="ECO:0000313" key="8">
    <source>
        <dbReference type="Proteomes" id="UP000078476"/>
    </source>
</evidence>
<keyword evidence="2" id="KW-0863">Zinc-finger</keyword>
<gene>
    <name evidence="7" type="ORF">A1359_00750</name>
</gene>
<feature type="domain" description="DnaK suppressor protein-like N-terminal" evidence="6">
    <location>
        <begin position="11"/>
        <end position="74"/>
    </location>
</feature>
<dbReference type="PROSITE" id="PS51128">
    <property type="entry name" value="ZF_DKSA_2"/>
    <property type="match status" value="1"/>
</dbReference>
<dbReference type="Pfam" id="PF01258">
    <property type="entry name" value="zf-dskA_traR"/>
    <property type="match status" value="1"/>
</dbReference>
<dbReference type="OrthoDB" id="6064855at2"/>
<dbReference type="InterPro" id="IPR048487">
    <property type="entry name" value="DksA-like_N"/>
</dbReference>
<dbReference type="InterPro" id="IPR000962">
    <property type="entry name" value="Znf_DskA_TraR"/>
</dbReference>
<dbReference type="Proteomes" id="UP000078476">
    <property type="component" value="Unassembled WGS sequence"/>
</dbReference>
<evidence type="ECO:0000259" key="5">
    <source>
        <dbReference type="Pfam" id="PF01258"/>
    </source>
</evidence>
<evidence type="ECO:0000256" key="2">
    <source>
        <dbReference type="ARBA" id="ARBA00022771"/>
    </source>
</evidence>
<dbReference type="SUPFAM" id="SSF109635">
    <property type="entry name" value="DnaK suppressor protein DksA, alpha-hairpin domain"/>
    <property type="match status" value="1"/>
</dbReference>
<feature type="domain" description="Zinc finger DksA/TraR C4-type" evidence="5">
    <location>
        <begin position="77"/>
        <end position="112"/>
    </location>
</feature>
<protein>
    <submittedName>
        <fullName evidence="7">Conjugal transfer protein TraR</fullName>
    </submittedName>
</protein>
<evidence type="ECO:0000256" key="1">
    <source>
        <dbReference type="ARBA" id="ARBA00022723"/>
    </source>
</evidence>
<sequence>MKDYQEVRGNLLNMLEELDDRLGKITDDVRHLDRPLEQDCSEQATENENDEVLDALGNAARGEGDKIRQAISRIDAGTYGTCLRCGASIKKERLAALPYANLCIHCAERDEQH</sequence>
<reference evidence="7 8" key="1">
    <citation type="submission" date="2016-03" db="EMBL/GenBank/DDBJ databases">
        <authorList>
            <person name="Ploux O."/>
        </authorList>
    </citation>
    <scope>NUCLEOTIDE SEQUENCE [LARGE SCALE GENOMIC DNA]</scope>
    <source>
        <strain evidence="7 8">R-45370</strain>
    </source>
</reference>
<dbReference type="AlphaFoldDB" id="A0A177NC83"/>
<keyword evidence="8" id="KW-1185">Reference proteome</keyword>
<evidence type="ECO:0000256" key="3">
    <source>
        <dbReference type="ARBA" id="ARBA00022833"/>
    </source>
</evidence>
<proteinExistence type="predicted"/>
<dbReference type="SUPFAM" id="SSF57716">
    <property type="entry name" value="Glucocorticoid receptor-like (DNA-binding domain)"/>
    <property type="match status" value="1"/>
</dbReference>
<dbReference type="STRING" id="980561.A1359_00750"/>
<dbReference type="GO" id="GO:0008270">
    <property type="term" value="F:zinc ion binding"/>
    <property type="evidence" value="ECO:0007669"/>
    <property type="project" value="UniProtKB-KW"/>
</dbReference>